<evidence type="ECO:0000313" key="1">
    <source>
        <dbReference type="EMBL" id="ODS33949.1"/>
    </source>
</evidence>
<accession>A0A1E3XEC2</accession>
<name>A0A1E3XEC2_9BACT</name>
<reference evidence="1 2" key="1">
    <citation type="submission" date="2016-07" db="EMBL/GenBank/DDBJ databases">
        <title>Draft genome of Scalindua rubra, obtained from a brine-seawater interface in the Red Sea, sheds light on salt adaptation in anammox bacteria.</title>
        <authorList>
            <person name="Speth D.R."/>
            <person name="Lagkouvardos I."/>
            <person name="Wang Y."/>
            <person name="Qian P.-Y."/>
            <person name="Dutilh B.E."/>
            <person name="Jetten M.S."/>
        </authorList>
    </citation>
    <scope>NUCLEOTIDE SEQUENCE [LARGE SCALE GENOMIC DNA]</scope>
    <source>
        <strain evidence="1">BSI-1</strain>
    </source>
</reference>
<dbReference type="EMBL" id="MAYW01000016">
    <property type="protein sequence ID" value="ODS33949.1"/>
    <property type="molecule type" value="Genomic_DNA"/>
</dbReference>
<comment type="caution">
    <text evidence="1">The sequence shown here is derived from an EMBL/GenBank/DDBJ whole genome shotgun (WGS) entry which is preliminary data.</text>
</comment>
<dbReference type="Proteomes" id="UP000094056">
    <property type="component" value="Unassembled WGS sequence"/>
</dbReference>
<proteinExistence type="predicted"/>
<protein>
    <submittedName>
        <fullName evidence="1">Uncharacterized protein</fullName>
    </submittedName>
</protein>
<dbReference type="AlphaFoldDB" id="A0A1E3XEC2"/>
<organism evidence="1 2">
    <name type="scientific">Candidatus Scalindua rubra</name>
    <dbReference type="NCBI Taxonomy" id="1872076"/>
    <lineage>
        <taxon>Bacteria</taxon>
        <taxon>Pseudomonadati</taxon>
        <taxon>Planctomycetota</taxon>
        <taxon>Candidatus Brocadiia</taxon>
        <taxon>Candidatus Brocadiales</taxon>
        <taxon>Candidatus Scalinduaceae</taxon>
        <taxon>Candidatus Scalindua</taxon>
    </lineage>
</organism>
<evidence type="ECO:0000313" key="2">
    <source>
        <dbReference type="Proteomes" id="UP000094056"/>
    </source>
</evidence>
<sequence length="75" mass="8714">MSTCQLKNNQILTKQKKTPNPIPIQIICLKAYISDEALHTKKKLIAKNKQITKNISQSKFRKLTTRIIQIKRQNP</sequence>
<gene>
    <name evidence="1" type="ORF">SCARUB_00922</name>
</gene>